<proteinExistence type="predicted"/>
<dbReference type="EMBL" id="DXHQ01000030">
    <property type="protein sequence ID" value="HIW08264.1"/>
    <property type="molecule type" value="Genomic_DNA"/>
</dbReference>
<dbReference type="Proteomes" id="UP000823933">
    <property type="component" value="Unassembled WGS sequence"/>
</dbReference>
<dbReference type="Pfam" id="PF19789">
    <property type="entry name" value="DUF6273"/>
    <property type="match status" value="1"/>
</dbReference>
<reference evidence="2" key="2">
    <citation type="submission" date="2021-04" db="EMBL/GenBank/DDBJ databases">
        <authorList>
            <person name="Gilroy R."/>
        </authorList>
    </citation>
    <scope>NUCLEOTIDE SEQUENCE</scope>
    <source>
        <strain evidence="2">ChiHcolR34-3080</strain>
    </source>
</reference>
<comment type="caution">
    <text evidence="2">The sequence shown here is derived from an EMBL/GenBank/DDBJ whole genome shotgun (WGS) entry which is preliminary data.</text>
</comment>
<dbReference type="AlphaFoldDB" id="A0A9D1Q905"/>
<evidence type="ECO:0000313" key="2">
    <source>
        <dbReference type="EMBL" id="HIW08264.1"/>
    </source>
</evidence>
<reference evidence="2" key="1">
    <citation type="journal article" date="2021" name="PeerJ">
        <title>Extensive microbial diversity within the chicken gut microbiome revealed by metagenomics and culture.</title>
        <authorList>
            <person name="Gilroy R."/>
            <person name="Ravi A."/>
            <person name="Getino M."/>
            <person name="Pursley I."/>
            <person name="Horton D.L."/>
            <person name="Alikhan N.F."/>
            <person name="Baker D."/>
            <person name="Gharbi K."/>
            <person name="Hall N."/>
            <person name="Watson M."/>
            <person name="Adriaenssens E.M."/>
            <person name="Foster-Nyarko E."/>
            <person name="Jarju S."/>
            <person name="Secka A."/>
            <person name="Antonio M."/>
            <person name="Oren A."/>
            <person name="Chaudhuri R.R."/>
            <person name="La Ragione R."/>
            <person name="Hildebrand F."/>
            <person name="Pallen M.J."/>
        </authorList>
    </citation>
    <scope>NUCLEOTIDE SEQUENCE</scope>
    <source>
        <strain evidence="2">ChiHcolR34-3080</strain>
    </source>
</reference>
<organism evidence="2 3">
    <name type="scientific">Candidatus Faecalibacterium intestinigallinarum</name>
    <dbReference type="NCBI Taxonomy" id="2838581"/>
    <lineage>
        <taxon>Bacteria</taxon>
        <taxon>Bacillati</taxon>
        <taxon>Bacillota</taxon>
        <taxon>Clostridia</taxon>
        <taxon>Eubacteriales</taxon>
        <taxon>Oscillospiraceae</taxon>
        <taxon>Faecalibacterium</taxon>
    </lineage>
</organism>
<name>A0A9D1Q905_9FIRM</name>
<evidence type="ECO:0000313" key="3">
    <source>
        <dbReference type="Proteomes" id="UP000823933"/>
    </source>
</evidence>
<evidence type="ECO:0000259" key="1">
    <source>
        <dbReference type="Pfam" id="PF19789"/>
    </source>
</evidence>
<feature type="domain" description="DUF6273" evidence="1">
    <location>
        <begin position="42"/>
        <end position="198"/>
    </location>
</feature>
<accession>A0A9D1Q905</accession>
<dbReference type="InterPro" id="IPR046240">
    <property type="entry name" value="DUF6273"/>
</dbReference>
<sequence>MSTTLAAQAVGSTVTLNVDGAAVSFLVVQQGCPDASLYDGCDGTWLLMQDVYSERIFGSANDYAASTLHTWLNGTFLSKLDSGIQQAVQTAGLPCFDGEAVRSGADGVSAKIFLLSMREMGTPASQKANLADEGVLLDYFEDGDGNEEPLRAASDWYWTRSPSTANGDDVWAVAGSSGKCACRDVSYSYGVRPALILPQAMPVENGAVQPNGAPTITSASGVSGADLGTRNGPFSLEYIAADPEGSSLSLTESLDQTVTRTLTAPSGSTLRFEAVYDSLTFLKLANGVHTLQVTASDGLASASFTASFTKAAASASLTLTQPLTADAPITAANLTVGGSCPDDAVFSVEMTNNALDDDPVWQDATQAVRQGSNFLFANQTAANGPAFNFHIEVARGPSGAGGYIDSVSGAYQ</sequence>
<gene>
    <name evidence="2" type="ORF">H9890_02550</name>
</gene>
<protein>
    <recommendedName>
        <fullName evidence="1">DUF6273 domain-containing protein</fullName>
    </recommendedName>
</protein>